<dbReference type="AlphaFoldDB" id="A0A1E3P2V5"/>
<evidence type="ECO:0000256" key="1">
    <source>
        <dbReference type="ARBA" id="ARBA00004123"/>
    </source>
</evidence>
<keyword evidence="2" id="KW-0507">mRNA processing</keyword>
<dbReference type="InterPro" id="IPR008409">
    <property type="entry name" value="SPF27"/>
</dbReference>
<accession>A0A1E3P2V5</accession>
<name>A0A1E3P2V5_WICAA</name>
<dbReference type="EMBL" id="KV454210">
    <property type="protein sequence ID" value="ODQ59648.1"/>
    <property type="molecule type" value="Genomic_DNA"/>
</dbReference>
<sequence>MNYEPLDSLPYIDEDVTDEERQNIEKLILEELSLIKLNEIHPKVKELYTLPQPHHLIADIGEEELTDPGFSLGGIDLSDYSNLENTESLQKSLVFTSLRNKSLKLSSQFVMTNLNIQMNKSNKN</sequence>
<keyword evidence="5" id="KW-0539">Nucleus</keyword>
<keyword evidence="4" id="KW-0508">mRNA splicing</keyword>
<gene>
    <name evidence="6" type="ORF">WICANDRAFT_78285</name>
</gene>
<dbReference type="STRING" id="683960.A0A1E3P2V5"/>
<keyword evidence="3" id="KW-0747">Spliceosome</keyword>
<evidence type="ECO:0000256" key="3">
    <source>
        <dbReference type="ARBA" id="ARBA00022728"/>
    </source>
</evidence>
<evidence type="ECO:0000256" key="2">
    <source>
        <dbReference type="ARBA" id="ARBA00022664"/>
    </source>
</evidence>
<dbReference type="OrthoDB" id="205794at2759"/>
<dbReference type="Proteomes" id="UP000094112">
    <property type="component" value="Unassembled WGS sequence"/>
</dbReference>
<dbReference type="Pfam" id="PF05700">
    <property type="entry name" value="BCAS2"/>
    <property type="match status" value="1"/>
</dbReference>
<reference evidence="6 7" key="1">
    <citation type="journal article" date="2016" name="Proc. Natl. Acad. Sci. U.S.A.">
        <title>Comparative genomics of biotechnologically important yeasts.</title>
        <authorList>
            <person name="Riley R."/>
            <person name="Haridas S."/>
            <person name="Wolfe K.H."/>
            <person name="Lopes M.R."/>
            <person name="Hittinger C.T."/>
            <person name="Goeker M."/>
            <person name="Salamov A.A."/>
            <person name="Wisecaver J.H."/>
            <person name="Long T.M."/>
            <person name="Calvey C.H."/>
            <person name="Aerts A.L."/>
            <person name="Barry K.W."/>
            <person name="Choi C."/>
            <person name="Clum A."/>
            <person name="Coughlan A.Y."/>
            <person name="Deshpande S."/>
            <person name="Douglass A.P."/>
            <person name="Hanson S.J."/>
            <person name="Klenk H.-P."/>
            <person name="LaButti K.M."/>
            <person name="Lapidus A."/>
            <person name="Lindquist E.A."/>
            <person name="Lipzen A.M."/>
            <person name="Meier-Kolthoff J.P."/>
            <person name="Ohm R.A."/>
            <person name="Otillar R.P."/>
            <person name="Pangilinan J.L."/>
            <person name="Peng Y."/>
            <person name="Rokas A."/>
            <person name="Rosa C.A."/>
            <person name="Scheuner C."/>
            <person name="Sibirny A.A."/>
            <person name="Slot J.C."/>
            <person name="Stielow J.B."/>
            <person name="Sun H."/>
            <person name="Kurtzman C.P."/>
            <person name="Blackwell M."/>
            <person name="Grigoriev I.V."/>
            <person name="Jeffries T.W."/>
        </authorList>
    </citation>
    <scope>NUCLEOTIDE SEQUENCE [LARGE SCALE GENOMIC DNA]</scope>
    <source>
        <strain evidence="7">ATCC 58044 / CBS 1984 / NCYC 433 / NRRL Y-366-8</strain>
    </source>
</reference>
<dbReference type="GeneID" id="30201942"/>
<protein>
    <submittedName>
        <fullName evidence="6">Uncharacterized protein</fullName>
    </submittedName>
</protein>
<keyword evidence="7" id="KW-1185">Reference proteome</keyword>
<comment type="subcellular location">
    <subcellularLocation>
        <location evidence="1">Nucleus</location>
    </subcellularLocation>
</comment>
<evidence type="ECO:0000313" key="7">
    <source>
        <dbReference type="Proteomes" id="UP000094112"/>
    </source>
</evidence>
<evidence type="ECO:0000256" key="5">
    <source>
        <dbReference type="ARBA" id="ARBA00023242"/>
    </source>
</evidence>
<evidence type="ECO:0000313" key="6">
    <source>
        <dbReference type="EMBL" id="ODQ59648.1"/>
    </source>
</evidence>
<dbReference type="GO" id="GO:0008380">
    <property type="term" value="P:RNA splicing"/>
    <property type="evidence" value="ECO:0007669"/>
    <property type="project" value="UniProtKB-KW"/>
</dbReference>
<dbReference type="GO" id="GO:0006397">
    <property type="term" value="P:mRNA processing"/>
    <property type="evidence" value="ECO:0007669"/>
    <property type="project" value="UniProtKB-KW"/>
</dbReference>
<dbReference type="GO" id="GO:0005681">
    <property type="term" value="C:spliceosomal complex"/>
    <property type="evidence" value="ECO:0007669"/>
    <property type="project" value="UniProtKB-KW"/>
</dbReference>
<organism evidence="6 7">
    <name type="scientific">Wickerhamomyces anomalus (strain ATCC 58044 / CBS 1984 / NCYC 433 / NRRL Y-366-8)</name>
    <name type="common">Yeast</name>
    <name type="synonym">Hansenula anomala</name>
    <dbReference type="NCBI Taxonomy" id="683960"/>
    <lineage>
        <taxon>Eukaryota</taxon>
        <taxon>Fungi</taxon>
        <taxon>Dikarya</taxon>
        <taxon>Ascomycota</taxon>
        <taxon>Saccharomycotina</taxon>
        <taxon>Saccharomycetes</taxon>
        <taxon>Phaffomycetales</taxon>
        <taxon>Wickerhamomycetaceae</taxon>
        <taxon>Wickerhamomyces</taxon>
    </lineage>
</organism>
<proteinExistence type="predicted"/>
<evidence type="ECO:0000256" key="4">
    <source>
        <dbReference type="ARBA" id="ARBA00023187"/>
    </source>
</evidence>
<dbReference type="RefSeq" id="XP_019038855.1">
    <property type="nucleotide sequence ID" value="XM_019184696.1"/>
</dbReference>